<accession>A0A0X3NIK0</accession>
<gene>
    <name evidence="2" type="ORF">TR150044</name>
</gene>
<evidence type="ECO:0000256" key="1">
    <source>
        <dbReference type="SAM" id="MobiDB-lite"/>
    </source>
</evidence>
<feature type="compositionally biased region" description="Basic and acidic residues" evidence="1">
    <location>
        <begin position="1"/>
        <end position="13"/>
    </location>
</feature>
<sequence>MESGEHENADQQKRYRQVKHNKVSQVQTGRHGVLALRDNAENESNQQESYAHHQQCTDRQAGVVARAEEACTHPAVSCYADDQQRYSCTQKSRTRSSNVHVCLRTGKCKRLLRSAEIVCCQGTSPSCKLMSHPHQHAPVILIGTPFGACHLVLPQVLAS</sequence>
<feature type="non-terminal residue" evidence="2">
    <location>
        <position position="159"/>
    </location>
</feature>
<protein>
    <submittedName>
        <fullName evidence="2">Uncharacterized protein</fullName>
    </submittedName>
</protein>
<name>A0A0X3NIK0_SCHSO</name>
<reference evidence="2" key="1">
    <citation type="submission" date="2016-01" db="EMBL/GenBank/DDBJ databases">
        <title>Reference transcriptome for the parasite Schistocephalus solidus: insights into the molecular evolution of parasitism.</title>
        <authorList>
            <person name="Hebert F.O."/>
            <person name="Grambauer S."/>
            <person name="Barber I."/>
            <person name="Landry C.R."/>
            <person name="Aubin-Horth N."/>
        </authorList>
    </citation>
    <scope>NUCLEOTIDE SEQUENCE</scope>
</reference>
<proteinExistence type="predicted"/>
<dbReference type="EMBL" id="GEEE01023441">
    <property type="protein sequence ID" value="JAP39784.1"/>
    <property type="molecule type" value="Transcribed_RNA"/>
</dbReference>
<organism evidence="2">
    <name type="scientific">Schistocephalus solidus</name>
    <name type="common">Tapeworm</name>
    <dbReference type="NCBI Taxonomy" id="70667"/>
    <lineage>
        <taxon>Eukaryota</taxon>
        <taxon>Metazoa</taxon>
        <taxon>Spiralia</taxon>
        <taxon>Lophotrochozoa</taxon>
        <taxon>Platyhelminthes</taxon>
        <taxon>Cestoda</taxon>
        <taxon>Eucestoda</taxon>
        <taxon>Diphyllobothriidea</taxon>
        <taxon>Diphyllobothriidae</taxon>
        <taxon>Schistocephalus</taxon>
    </lineage>
</organism>
<dbReference type="AlphaFoldDB" id="A0A0X3NIK0"/>
<feature type="region of interest" description="Disordered" evidence="1">
    <location>
        <begin position="1"/>
        <end position="31"/>
    </location>
</feature>
<evidence type="ECO:0000313" key="2">
    <source>
        <dbReference type="EMBL" id="JAP39784.1"/>
    </source>
</evidence>